<keyword evidence="2" id="KW-0813">Transport</keyword>
<dbReference type="GO" id="GO:0030295">
    <property type="term" value="F:protein kinase activator activity"/>
    <property type="evidence" value="ECO:0007669"/>
    <property type="project" value="TreeGrafter"/>
</dbReference>
<reference evidence="2" key="1">
    <citation type="submission" date="2021-01" db="EMBL/GenBank/DDBJ databases">
        <title>Modified the classification status of verrucomicrobia.</title>
        <authorList>
            <person name="Feng X."/>
        </authorList>
    </citation>
    <scope>NUCLEOTIDE SEQUENCE</scope>
    <source>
        <strain evidence="2">KCTC 12986</strain>
    </source>
</reference>
<protein>
    <submittedName>
        <fullName evidence="2">PTS sugar transporter subunit IIA</fullName>
    </submittedName>
</protein>
<dbReference type="PANTHER" id="PTHR47738">
    <property type="entry name" value="PTS SYSTEM FRUCTOSE-LIKE EIIA COMPONENT-RELATED"/>
    <property type="match status" value="1"/>
</dbReference>
<dbReference type="Gene3D" id="3.40.930.10">
    <property type="entry name" value="Mannitol-specific EII, Chain A"/>
    <property type="match status" value="1"/>
</dbReference>
<dbReference type="InterPro" id="IPR051541">
    <property type="entry name" value="PTS_SugarTrans_NitroReg"/>
</dbReference>
<dbReference type="Pfam" id="PF00359">
    <property type="entry name" value="PTS_EIIA_2"/>
    <property type="match status" value="1"/>
</dbReference>
<dbReference type="AlphaFoldDB" id="A0A934VMY4"/>
<feature type="domain" description="PTS EIIA type-2" evidence="1">
    <location>
        <begin position="5"/>
        <end position="149"/>
    </location>
</feature>
<dbReference type="PANTHER" id="PTHR47738:SF1">
    <property type="entry name" value="NITROGEN REGULATORY PROTEIN"/>
    <property type="match status" value="1"/>
</dbReference>
<organism evidence="2 3">
    <name type="scientific">Roseibacillus ishigakijimensis</name>
    <dbReference type="NCBI Taxonomy" id="454146"/>
    <lineage>
        <taxon>Bacteria</taxon>
        <taxon>Pseudomonadati</taxon>
        <taxon>Verrucomicrobiota</taxon>
        <taxon>Verrucomicrobiia</taxon>
        <taxon>Verrucomicrobiales</taxon>
        <taxon>Verrucomicrobiaceae</taxon>
        <taxon>Roseibacillus</taxon>
    </lineage>
</organism>
<gene>
    <name evidence="2" type="ORF">JIN78_10325</name>
</gene>
<dbReference type="RefSeq" id="WP_200391891.1">
    <property type="nucleotide sequence ID" value="NZ_JAENIO010000024.1"/>
</dbReference>
<dbReference type="SUPFAM" id="SSF55804">
    <property type="entry name" value="Phoshotransferase/anion transport protein"/>
    <property type="match status" value="1"/>
</dbReference>
<proteinExistence type="predicted"/>
<evidence type="ECO:0000313" key="2">
    <source>
        <dbReference type="EMBL" id="MBK1834455.1"/>
    </source>
</evidence>
<name>A0A934VMY4_9BACT</name>
<dbReference type="EMBL" id="JAENIO010000024">
    <property type="protein sequence ID" value="MBK1834455.1"/>
    <property type="molecule type" value="Genomic_DNA"/>
</dbReference>
<dbReference type="PROSITE" id="PS51094">
    <property type="entry name" value="PTS_EIIA_TYPE_2"/>
    <property type="match status" value="1"/>
</dbReference>
<sequence length="149" mass="16157">MKLAKLLTEERVFLSLQATTCTEVMEELVGHLAEQGILLNGMRDRALEALRCREEEISTGVGCGVAIPHAYLEDLAEPVAVFGRSAEGVEFDACDHAPVHFVVMMLIPEAKRGQHLLTLADVGKRFLSCETRQALAAAPDAQTVLSILA</sequence>
<evidence type="ECO:0000313" key="3">
    <source>
        <dbReference type="Proteomes" id="UP000604083"/>
    </source>
</evidence>
<dbReference type="PROSITE" id="PS00372">
    <property type="entry name" value="PTS_EIIA_TYPE_2_HIS"/>
    <property type="match status" value="1"/>
</dbReference>
<dbReference type="Proteomes" id="UP000604083">
    <property type="component" value="Unassembled WGS sequence"/>
</dbReference>
<evidence type="ECO:0000259" key="1">
    <source>
        <dbReference type="PROSITE" id="PS51094"/>
    </source>
</evidence>
<dbReference type="CDD" id="cd00211">
    <property type="entry name" value="PTS_IIA_fru"/>
    <property type="match status" value="1"/>
</dbReference>
<comment type="caution">
    <text evidence="2">The sequence shown here is derived from an EMBL/GenBank/DDBJ whole genome shotgun (WGS) entry which is preliminary data.</text>
</comment>
<dbReference type="InterPro" id="IPR002178">
    <property type="entry name" value="PTS_EIIA_type-2_dom"/>
</dbReference>
<keyword evidence="2" id="KW-0762">Sugar transport</keyword>
<dbReference type="InterPro" id="IPR016152">
    <property type="entry name" value="PTrfase/Anion_transptr"/>
</dbReference>
<accession>A0A934VMY4</accession>
<keyword evidence="3" id="KW-1185">Reference proteome</keyword>